<reference evidence="1" key="1">
    <citation type="submission" date="2022-08" db="EMBL/GenBank/DDBJ databases">
        <authorList>
            <consortium name="DOE Joint Genome Institute"/>
            <person name="Min B."/>
            <person name="Riley R."/>
            <person name="Sierra-Patev S."/>
            <person name="Naranjo-Ortiz M."/>
            <person name="Looney B."/>
            <person name="Konkel Z."/>
            <person name="Slot J.C."/>
            <person name="Sakamoto Y."/>
            <person name="Steenwyk J.L."/>
            <person name="Rokas A."/>
            <person name="Carro J."/>
            <person name="Camarero S."/>
            <person name="Ferreira P."/>
            <person name="Molpeceres G."/>
            <person name="Ruiz-Duenas F.J."/>
            <person name="Serrano A."/>
            <person name="Henrissat B."/>
            <person name="Drula E."/>
            <person name="Hughes K.W."/>
            <person name="Mata J.L."/>
            <person name="Ishikawa N.K."/>
            <person name="Vargas-Isla R."/>
            <person name="Ushijima S."/>
            <person name="Smith C.A."/>
            <person name="Ahrendt S."/>
            <person name="Andreopoulos W."/>
            <person name="He G."/>
            <person name="Labutti K."/>
            <person name="Lipzen A."/>
            <person name="Ng V."/>
            <person name="Sandor L."/>
            <person name="Barry K."/>
            <person name="Martinez A.T."/>
            <person name="Xiao Y."/>
            <person name="Gibbons J.G."/>
            <person name="Terashima K."/>
            <person name="Hibbett D.S."/>
            <person name="Grigoriev I.V."/>
        </authorList>
    </citation>
    <scope>NUCLEOTIDE SEQUENCE</scope>
    <source>
        <strain evidence="1">TFB7829</strain>
    </source>
</reference>
<name>A0AA38UQE9_9AGAR</name>
<evidence type="ECO:0000313" key="1">
    <source>
        <dbReference type="EMBL" id="KAJ3981566.1"/>
    </source>
</evidence>
<comment type="caution">
    <text evidence="1">The sequence shown here is derived from an EMBL/GenBank/DDBJ whole genome shotgun (WGS) entry which is preliminary data.</text>
</comment>
<dbReference type="AlphaFoldDB" id="A0AA38UQE9"/>
<gene>
    <name evidence="1" type="ORF">F5890DRAFT_1534736</name>
</gene>
<accession>A0AA38UQE9</accession>
<organism evidence="1 2">
    <name type="scientific">Lentinula detonsa</name>
    <dbReference type="NCBI Taxonomy" id="2804962"/>
    <lineage>
        <taxon>Eukaryota</taxon>
        <taxon>Fungi</taxon>
        <taxon>Dikarya</taxon>
        <taxon>Basidiomycota</taxon>
        <taxon>Agaricomycotina</taxon>
        <taxon>Agaricomycetes</taxon>
        <taxon>Agaricomycetidae</taxon>
        <taxon>Agaricales</taxon>
        <taxon>Marasmiineae</taxon>
        <taxon>Omphalotaceae</taxon>
        <taxon>Lentinula</taxon>
    </lineage>
</organism>
<dbReference type="Proteomes" id="UP001163850">
    <property type="component" value="Unassembled WGS sequence"/>
</dbReference>
<dbReference type="EMBL" id="MU802107">
    <property type="protein sequence ID" value="KAJ3981566.1"/>
    <property type="molecule type" value="Genomic_DNA"/>
</dbReference>
<proteinExistence type="predicted"/>
<evidence type="ECO:0000313" key="2">
    <source>
        <dbReference type="Proteomes" id="UP001163850"/>
    </source>
</evidence>
<protein>
    <submittedName>
        <fullName evidence="1">Uncharacterized protein</fullName>
    </submittedName>
</protein>
<sequence length="117" mass="13821">MWPLHSNKKVLEDHTSGSKRARISLNLLSNCLIMIFMLYSELEERHLTFFLEILQQNTIFVSQGRKPQRHVRWQLACFLIRYGQLGSPVHDTMLKIGIGYGTVILYCRRVIRAFWEL</sequence>